<evidence type="ECO:0000256" key="4">
    <source>
        <dbReference type="ARBA" id="ARBA00022763"/>
    </source>
</evidence>
<feature type="region of interest" description="Disordered" evidence="7">
    <location>
        <begin position="1"/>
        <end position="45"/>
    </location>
</feature>
<dbReference type="Proteomes" id="UP000198706">
    <property type="component" value="Unassembled WGS sequence"/>
</dbReference>
<evidence type="ECO:0000256" key="1">
    <source>
        <dbReference type="ARBA" id="ARBA00001286"/>
    </source>
</evidence>
<dbReference type="PANTHER" id="PTHR10815:SF14">
    <property type="entry name" value="BIFUNCTIONAL TRANSCRIPTIONAL ACTIVATOR_DNA REPAIR ENZYME ADA"/>
    <property type="match status" value="1"/>
</dbReference>
<dbReference type="InterPro" id="IPR036217">
    <property type="entry name" value="MethylDNA_cys_MeTrfase_DNAb"/>
</dbReference>
<dbReference type="InterPro" id="IPR001497">
    <property type="entry name" value="MethylDNA_cys_MeTrfase_AS"/>
</dbReference>
<dbReference type="GO" id="GO:0006281">
    <property type="term" value="P:DNA repair"/>
    <property type="evidence" value="ECO:0007669"/>
    <property type="project" value="UniProtKB-KW"/>
</dbReference>
<evidence type="ECO:0000256" key="2">
    <source>
        <dbReference type="ARBA" id="ARBA00022603"/>
    </source>
</evidence>
<dbReference type="InterPro" id="IPR036631">
    <property type="entry name" value="MGMT_N_sf"/>
</dbReference>
<feature type="domain" description="Methylated-DNA-[protein]-cysteine S-methyltransferase DNA binding" evidence="8">
    <location>
        <begin position="200"/>
        <end position="277"/>
    </location>
</feature>
<evidence type="ECO:0000259" key="9">
    <source>
        <dbReference type="Pfam" id="PF02870"/>
    </source>
</evidence>
<dbReference type="SUPFAM" id="SSF53155">
    <property type="entry name" value="Methylated DNA-protein cysteine methyltransferase domain"/>
    <property type="match status" value="1"/>
</dbReference>
<keyword evidence="2 10" id="KW-0489">Methyltransferase</keyword>
<dbReference type="Gene3D" id="1.10.10.10">
    <property type="entry name" value="Winged helix-like DNA-binding domain superfamily/Winged helix DNA-binding domain"/>
    <property type="match status" value="1"/>
</dbReference>
<reference evidence="10 11" key="1">
    <citation type="submission" date="2016-10" db="EMBL/GenBank/DDBJ databases">
        <authorList>
            <person name="de Groot N.N."/>
        </authorList>
    </citation>
    <scope>NUCLEOTIDE SEQUENCE [LARGE SCALE GENOMIC DNA]</scope>
    <source>
        <strain evidence="10 11">JCM 21544</strain>
    </source>
</reference>
<dbReference type="AlphaFoldDB" id="A0A1G9NBT1"/>
<dbReference type="PROSITE" id="PS00374">
    <property type="entry name" value="MGMT"/>
    <property type="match status" value="1"/>
</dbReference>
<evidence type="ECO:0000256" key="7">
    <source>
        <dbReference type="SAM" id="MobiDB-lite"/>
    </source>
</evidence>
<dbReference type="Gene3D" id="3.30.160.70">
    <property type="entry name" value="Methylated DNA-protein cysteine methyltransferase domain"/>
    <property type="match status" value="1"/>
</dbReference>
<dbReference type="Pfam" id="PF02870">
    <property type="entry name" value="Methyltransf_1N"/>
    <property type="match status" value="1"/>
</dbReference>
<proteinExistence type="predicted"/>
<feature type="compositionally biased region" description="Basic and acidic residues" evidence="7">
    <location>
        <begin position="1"/>
        <end position="13"/>
    </location>
</feature>
<protein>
    <submittedName>
        <fullName evidence="10">AraC family transcriptional regulator, regulatory protein of adaptative response / methylated-DNA-[protein]-cysteine methyltransferase</fullName>
    </submittedName>
</protein>
<accession>A0A1G9NBT1</accession>
<dbReference type="PANTHER" id="PTHR10815">
    <property type="entry name" value="METHYLATED-DNA--PROTEIN-CYSTEINE METHYLTRANSFERASE"/>
    <property type="match status" value="1"/>
</dbReference>
<feature type="domain" description="Methylguanine DNA methyltransferase ribonuclease-like" evidence="9">
    <location>
        <begin position="119"/>
        <end position="185"/>
    </location>
</feature>
<organism evidence="10 11">
    <name type="scientific">Pseudomonas indica</name>
    <dbReference type="NCBI Taxonomy" id="137658"/>
    <lineage>
        <taxon>Bacteria</taxon>
        <taxon>Pseudomonadati</taxon>
        <taxon>Pseudomonadota</taxon>
        <taxon>Gammaproteobacteria</taxon>
        <taxon>Pseudomonadales</taxon>
        <taxon>Pseudomonadaceae</taxon>
        <taxon>Pseudomonas</taxon>
    </lineage>
</organism>
<gene>
    <name evidence="10" type="ORF">SAMN05216186_13221</name>
</gene>
<keyword evidence="11" id="KW-1185">Reference proteome</keyword>
<dbReference type="InterPro" id="IPR036388">
    <property type="entry name" value="WH-like_DNA-bd_sf"/>
</dbReference>
<dbReference type="InterPro" id="IPR008332">
    <property type="entry name" value="MethylG_MeTrfase_N"/>
</dbReference>
<evidence type="ECO:0000256" key="3">
    <source>
        <dbReference type="ARBA" id="ARBA00022679"/>
    </source>
</evidence>
<comment type="catalytic activity">
    <reaction evidence="1">
        <text>a 4-O-methyl-thymidine in DNA + L-cysteinyl-[protein] = a thymidine in DNA + S-methyl-L-cysteinyl-[protein]</text>
        <dbReference type="Rhea" id="RHEA:53428"/>
        <dbReference type="Rhea" id="RHEA-COMP:10131"/>
        <dbReference type="Rhea" id="RHEA-COMP:10132"/>
        <dbReference type="Rhea" id="RHEA-COMP:13555"/>
        <dbReference type="Rhea" id="RHEA-COMP:13556"/>
        <dbReference type="ChEBI" id="CHEBI:29950"/>
        <dbReference type="ChEBI" id="CHEBI:82612"/>
        <dbReference type="ChEBI" id="CHEBI:137386"/>
        <dbReference type="ChEBI" id="CHEBI:137387"/>
        <dbReference type="EC" id="2.1.1.63"/>
    </reaction>
</comment>
<evidence type="ECO:0000256" key="6">
    <source>
        <dbReference type="ARBA" id="ARBA00049348"/>
    </source>
</evidence>
<dbReference type="CDD" id="cd06445">
    <property type="entry name" value="ATase"/>
    <property type="match status" value="1"/>
</dbReference>
<dbReference type="EMBL" id="FNFD01000032">
    <property type="protein sequence ID" value="SDL83920.1"/>
    <property type="molecule type" value="Genomic_DNA"/>
</dbReference>
<sequence>MPTLLAERREPGRTDGCPGRRRLPSAGTDVNAAHPGTTGGANRPVTVASGARLQGAYRPDPEAWADARRRARLEAELPQAPSVLAAALEAGYSGTRALYERPGALSPAQQRRQGAGEALRYAIAPCPLGLLLLAASEKGVCALLFGDDEASLEDDLRHRFAAARLQRDDAGLGDWLNSVVAQLEEPERAARLPLDLRGTAFQQRVWRALTQIPSGETRRYGELAASLGTHARAIARACASNPVGLLVPCHRVVGGDGARLGYRWGAQRKAALLDGERAVLHEPEPEAG</sequence>
<keyword evidence="3 10" id="KW-0808">Transferase</keyword>
<dbReference type="STRING" id="137658.SAMN05216186_13221"/>
<keyword evidence="4" id="KW-0227">DNA damage</keyword>
<dbReference type="Pfam" id="PF01035">
    <property type="entry name" value="DNA_binding_1"/>
    <property type="match status" value="1"/>
</dbReference>
<evidence type="ECO:0000259" key="8">
    <source>
        <dbReference type="Pfam" id="PF01035"/>
    </source>
</evidence>
<keyword evidence="5" id="KW-0234">DNA repair</keyword>
<dbReference type="GO" id="GO:0032259">
    <property type="term" value="P:methylation"/>
    <property type="evidence" value="ECO:0007669"/>
    <property type="project" value="UniProtKB-KW"/>
</dbReference>
<evidence type="ECO:0000256" key="5">
    <source>
        <dbReference type="ARBA" id="ARBA00023204"/>
    </source>
</evidence>
<dbReference type="NCBIfam" id="TIGR00589">
    <property type="entry name" value="ogt"/>
    <property type="match status" value="1"/>
</dbReference>
<dbReference type="GO" id="GO:0003908">
    <property type="term" value="F:methylated-DNA-[protein]-cysteine S-methyltransferase activity"/>
    <property type="evidence" value="ECO:0007669"/>
    <property type="project" value="UniProtKB-EC"/>
</dbReference>
<evidence type="ECO:0000313" key="10">
    <source>
        <dbReference type="EMBL" id="SDL83920.1"/>
    </source>
</evidence>
<dbReference type="InterPro" id="IPR014048">
    <property type="entry name" value="MethylDNA_cys_MeTrfase_DNA-bd"/>
</dbReference>
<evidence type="ECO:0000313" key="11">
    <source>
        <dbReference type="Proteomes" id="UP000198706"/>
    </source>
</evidence>
<name>A0A1G9NBT1_9PSED</name>
<comment type="catalytic activity">
    <reaction evidence="6">
        <text>a 6-O-methyl-2'-deoxyguanosine in DNA + L-cysteinyl-[protein] = S-methyl-L-cysteinyl-[protein] + a 2'-deoxyguanosine in DNA</text>
        <dbReference type="Rhea" id="RHEA:24000"/>
        <dbReference type="Rhea" id="RHEA-COMP:10131"/>
        <dbReference type="Rhea" id="RHEA-COMP:10132"/>
        <dbReference type="Rhea" id="RHEA-COMP:11367"/>
        <dbReference type="Rhea" id="RHEA-COMP:11368"/>
        <dbReference type="ChEBI" id="CHEBI:29950"/>
        <dbReference type="ChEBI" id="CHEBI:82612"/>
        <dbReference type="ChEBI" id="CHEBI:85445"/>
        <dbReference type="ChEBI" id="CHEBI:85448"/>
        <dbReference type="EC" id="2.1.1.63"/>
    </reaction>
</comment>
<dbReference type="SUPFAM" id="SSF46767">
    <property type="entry name" value="Methylated DNA-protein cysteine methyltransferase, C-terminal domain"/>
    <property type="match status" value="1"/>
</dbReference>